<dbReference type="InterPro" id="IPR007118">
    <property type="entry name" value="Expan_Lol_pI"/>
</dbReference>
<dbReference type="AlphaFoldDB" id="A0AAV1AQH8"/>
<dbReference type="GO" id="GO:0005576">
    <property type="term" value="C:extracellular region"/>
    <property type="evidence" value="ECO:0007669"/>
    <property type="project" value="InterPro"/>
</dbReference>
<dbReference type="EMBL" id="OX451740">
    <property type="protein sequence ID" value="CAI8612577.1"/>
    <property type="molecule type" value="Genomic_DNA"/>
</dbReference>
<evidence type="ECO:0000313" key="4">
    <source>
        <dbReference type="Proteomes" id="UP001157006"/>
    </source>
</evidence>
<protein>
    <recommendedName>
        <fullName evidence="5">Expansin-like EG45 domain-containing protein</fullName>
    </recommendedName>
</protein>
<sequence length="151" mass="16051">MANNLENAFSHILIFVGSLTIFLVTPSSCFKLKNIVSITSNFSSDSELLSSEATWYGPPNGYGSEGGACGYGKAVGRRPYNSMISAGNPFLYQSGKGCGSCFQVKCIGNSLCSGNFLLGTTIESGKMFVANDVIPLGWKPGQTFRATKSFN</sequence>
<accession>A0AAV1AQH8</accession>
<evidence type="ECO:0008006" key="5">
    <source>
        <dbReference type="Google" id="ProtNLM"/>
    </source>
</evidence>
<reference evidence="3 4" key="1">
    <citation type="submission" date="2023-01" db="EMBL/GenBank/DDBJ databases">
        <authorList>
            <person name="Kreplak J."/>
        </authorList>
    </citation>
    <scope>NUCLEOTIDE SEQUENCE [LARGE SCALE GENOMIC DNA]</scope>
</reference>
<dbReference type="PROSITE" id="PS50842">
    <property type="entry name" value="EXPANSIN_EG45"/>
    <property type="match status" value="1"/>
</dbReference>
<dbReference type="PROSITE" id="PS50843">
    <property type="entry name" value="EXPANSIN_CBD"/>
    <property type="match status" value="1"/>
</dbReference>
<dbReference type="InterPro" id="IPR036908">
    <property type="entry name" value="RlpA-like_sf"/>
</dbReference>
<dbReference type="PANTHER" id="PTHR31692">
    <property type="entry name" value="EXPANSIN-B3"/>
    <property type="match status" value="1"/>
</dbReference>
<dbReference type="PANTHER" id="PTHR31692:SF129">
    <property type="entry name" value="EXPANSIN-LIKE PROTEIN B1"/>
    <property type="match status" value="1"/>
</dbReference>
<dbReference type="GO" id="GO:0009653">
    <property type="term" value="P:anatomical structure morphogenesis"/>
    <property type="evidence" value="ECO:0007669"/>
    <property type="project" value="UniProtKB-ARBA"/>
</dbReference>
<organism evidence="3 4">
    <name type="scientific">Vicia faba</name>
    <name type="common">Broad bean</name>
    <name type="synonym">Faba vulgaris</name>
    <dbReference type="NCBI Taxonomy" id="3906"/>
    <lineage>
        <taxon>Eukaryota</taxon>
        <taxon>Viridiplantae</taxon>
        <taxon>Streptophyta</taxon>
        <taxon>Embryophyta</taxon>
        <taxon>Tracheophyta</taxon>
        <taxon>Spermatophyta</taxon>
        <taxon>Magnoliopsida</taxon>
        <taxon>eudicotyledons</taxon>
        <taxon>Gunneridae</taxon>
        <taxon>Pentapetalae</taxon>
        <taxon>rosids</taxon>
        <taxon>fabids</taxon>
        <taxon>Fabales</taxon>
        <taxon>Fabaceae</taxon>
        <taxon>Papilionoideae</taxon>
        <taxon>50 kb inversion clade</taxon>
        <taxon>NPAAA clade</taxon>
        <taxon>Hologalegina</taxon>
        <taxon>IRL clade</taxon>
        <taxon>Fabeae</taxon>
        <taxon>Vicia</taxon>
    </lineage>
</organism>
<dbReference type="InterPro" id="IPR036749">
    <property type="entry name" value="Expansin_CBD_sf"/>
</dbReference>
<dbReference type="Gene3D" id="2.40.40.10">
    <property type="entry name" value="RlpA-like domain"/>
    <property type="match status" value="1"/>
</dbReference>
<keyword evidence="4" id="KW-1185">Reference proteome</keyword>
<dbReference type="SUPFAM" id="SSF50685">
    <property type="entry name" value="Barwin-like endoglucanases"/>
    <property type="match status" value="1"/>
</dbReference>
<dbReference type="SUPFAM" id="SSF49590">
    <property type="entry name" value="PHL pollen allergen"/>
    <property type="match status" value="1"/>
</dbReference>
<dbReference type="InterPro" id="IPR007112">
    <property type="entry name" value="Expansin/allergen_DPBB_dom"/>
</dbReference>
<proteinExistence type="predicted"/>
<evidence type="ECO:0000259" key="1">
    <source>
        <dbReference type="PROSITE" id="PS50842"/>
    </source>
</evidence>
<dbReference type="InterPro" id="IPR007117">
    <property type="entry name" value="Expansin_CBD"/>
</dbReference>
<feature type="domain" description="Expansin-like CBD" evidence="2">
    <location>
        <begin position="70"/>
        <end position="146"/>
    </location>
</feature>
<name>A0AAV1AQH8_VICFA</name>
<evidence type="ECO:0000313" key="3">
    <source>
        <dbReference type="EMBL" id="CAI8612577.1"/>
    </source>
</evidence>
<feature type="domain" description="Expansin-like EG45" evidence="1">
    <location>
        <begin position="66"/>
        <end position="151"/>
    </location>
</feature>
<evidence type="ECO:0000259" key="2">
    <source>
        <dbReference type="PROSITE" id="PS50843"/>
    </source>
</evidence>
<dbReference type="Proteomes" id="UP001157006">
    <property type="component" value="Chromosome 5"/>
</dbReference>
<gene>
    <name evidence="3" type="ORF">VFH_V041080</name>
</gene>
<dbReference type="PRINTS" id="PR01225">
    <property type="entry name" value="EXPANSNFAMLY"/>
</dbReference>